<reference evidence="2" key="1">
    <citation type="submission" date="2000-07" db="EMBL/GenBank/DDBJ databases">
        <title>Novel human cDNA clones with function of inhibiting cancer cell growth.</title>
        <authorList>
            <person name="Huang Y."/>
            <person name="Zhou X.M."/>
            <person name="Zhang P.P."/>
            <person name="Jiang H.Q."/>
            <person name="Qin W.X."/>
            <person name="Zhao X.T."/>
            <person name="Wan D.F."/>
            <person name="Gu J.R."/>
        </authorList>
    </citation>
    <scope>NUCLEOTIDE SEQUENCE</scope>
</reference>
<dbReference type="EMBL" id="AY129023">
    <property type="protein sequence ID" value="AAM98766.1"/>
    <property type="molecule type" value="mRNA"/>
</dbReference>
<reference evidence="3" key="3">
    <citation type="submission" date="2002-07" db="EMBL/GenBank/DDBJ databases">
        <title>Novel Human cDNA clones with function of inhibiting liver cancer cells' growth.</title>
        <authorList>
            <person name="Wan D.F."/>
            <person name="Qin W.X."/>
            <person name="Zhou X.M."/>
            <person name="Zhang P.P."/>
            <person name="Jiang H.Q."/>
            <person name="Gu J.R."/>
        </authorList>
    </citation>
    <scope>NUCLEOTIDE SEQUENCE</scope>
</reference>
<name>Q8WZ41_HUMAN</name>
<proteinExistence type="evidence at transcript level"/>
<evidence type="ECO:0000313" key="2">
    <source>
        <dbReference type="EMBL" id="AAL55735.1"/>
    </source>
</evidence>
<dbReference type="AlphaFoldDB" id="Q8WZ41"/>
<evidence type="ECO:0000313" key="3">
    <source>
        <dbReference type="EMBL" id="AAM98766.1"/>
    </source>
</evidence>
<feature type="compositionally biased region" description="Basic and acidic residues" evidence="1">
    <location>
        <begin position="56"/>
        <end position="69"/>
    </location>
</feature>
<sequence>MAPVLVQMWPAPDRIEPWRHGKDLGFEGDEGPEQGCHDLASAPEGSVWLPCGGHGVEQRREPSESRGRGDLSLGCGAGHGTGRRWLGLRCLF</sequence>
<dbReference type="EMBL" id="AF289551">
    <property type="protein sequence ID" value="AAL55735.1"/>
    <property type="molecule type" value="mRNA"/>
</dbReference>
<feature type="region of interest" description="Disordered" evidence="1">
    <location>
        <begin position="53"/>
        <end position="81"/>
    </location>
</feature>
<accession>Q8WZ41</accession>
<protein>
    <submittedName>
        <fullName evidence="4">HCG1987117</fullName>
    </submittedName>
</protein>
<reference evidence="4" key="4">
    <citation type="submission" date="2005-07" db="EMBL/GenBank/DDBJ databases">
        <authorList>
            <person name="Mural R.J."/>
            <person name="Istrail S."/>
            <person name="Sutton G."/>
            <person name="Florea L."/>
            <person name="Halpern A.L."/>
            <person name="Mobarry C.M."/>
            <person name="Lippert R."/>
            <person name="Walenz B."/>
            <person name="Shatkay H."/>
            <person name="Dew I."/>
            <person name="Miller J.R."/>
            <person name="Flanigan M.J."/>
            <person name="Edwards N.J."/>
            <person name="Bolanos R."/>
            <person name="Fasulo D."/>
            <person name="Halldorsson B.V."/>
            <person name="Hannenhalli S."/>
            <person name="Turner R."/>
            <person name="Yooseph S."/>
            <person name="Lu F."/>
            <person name="Nusskern D.R."/>
            <person name="Shue B.C."/>
            <person name="Zheng X.H."/>
            <person name="Zhong F."/>
            <person name="Delcher A.L."/>
            <person name="Huson D.H."/>
            <person name="Kravitz S.A."/>
            <person name="Mouchard L."/>
            <person name="Reinert K."/>
            <person name="Remington K.A."/>
            <person name="Clark A.G."/>
            <person name="Waterman M.S."/>
            <person name="Eichler E.E."/>
            <person name="Adams M.D."/>
            <person name="Hunkapiller M.W."/>
            <person name="Myers E.W."/>
            <person name="Venter J.C."/>
        </authorList>
    </citation>
    <scope>NUCLEOTIDE SEQUENCE</scope>
</reference>
<dbReference type="EMBL" id="CH471099">
    <property type="protein sequence ID" value="EAW89284.1"/>
    <property type="molecule type" value="Genomic_DNA"/>
</dbReference>
<organism evidence="2">
    <name type="scientific">Homo sapiens</name>
    <name type="common">Human</name>
    <dbReference type="NCBI Taxonomy" id="9606"/>
    <lineage>
        <taxon>Eukaryota</taxon>
        <taxon>Metazoa</taxon>
        <taxon>Chordata</taxon>
        <taxon>Craniata</taxon>
        <taxon>Vertebrata</taxon>
        <taxon>Euteleostomi</taxon>
        <taxon>Mammalia</taxon>
        <taxon>Eutheria</taxon>
        <taxon>Euarchontoglires</taxon>
        <taxon>Primates</taxon>
        <taxon>Haplorrhini</taxon>
        <taxon>Catarrhini</taxon>
        <taxon>Hominidae</taxon>
        <taxon>Homo</taxon>
    </lineage>
</organism>
<gene>
    <name evidence="4" type="ORF">hCG_1987117</name>
</gene>
<evidence type="ECO:0000256" key="1">
    <source>
        <dbReference type="SAM" id="MobiDB-lite"/>
    </source>
</evidence>
<reference evidence="4" key="2">
    <citation type="journal article" date="2001" name="Science">
        <title>The sequence of the human genome.</title>
        <authorList>
            <person name="Venter J.C."/>
            <person name="Adams M.D."/>
            <person name="Myers E.W."/>
            <person name="Li P.W."/>
            <person name="Mural R.J."/>
            <person name="Sutton G.G."/>
            <person name="Smith H.O."/>
            <person name="Yandell M."/>
            <person name="Evans C.A."/>
            <person name="Holt R.A."/>
            <person name="Gocayne J.D."/>
            <person name="Amanatides P."/>
            <person name="Ballew R.M."/>
            <person name="Huson D.H."/>
            <person name="Wortman J.R."/>
            <person name="Zhang Q."/>
            <person name="Kodira C.D."/>
            <person name="Zheng X.H."/>
            <person name="Chen L."/>
            <person name="Skupski M."/>
            <person name="Subramanian G."/>
            <person name="Thomas P.D."/>
            <person name="Zhang J."/>
            <person name="Gabor Miklos G.L."/>
            <person name="Nelson C."/>
            <person name="Broder S."/>
            <person name="Clark A.G."/>
            <person name="Nadeau J."/>
            <person name="McKusick V.A."/>
            <person name="Zinder N."/>
            <person name="Levine A.J."/>
            <person name="Roberts R.J."/>
            <person name="Simon M."/>
            <person name="Slayman C."/>
            <person name="Hunkapiller M."/>
            <person name="Bolanos R."/>
            <person name="Delcher A."/>
            <person name="Dew I."/>
            <person name="Fasulo D."/>
            <person name="Flanigan M."/>
            <person name="Florea L."/>
            <person name="Halpern A."/>
            <person name="Hannenhalli S."/>
            <person name="Kravitz S."/>
            <person name="Levy S."/>
            <person name="Mobarry C."/>
            <person name="Reinert K."/>
            <person name="Remington K."/>
            <person name="Abu-Threideh J."/>
            <person name="Beasley E."/>
            <person name="Biddick K."/>
            <person name="Bonazzi V."/>
            <person name="Brandon R."/>
            <person name="Cargill M."/>
            <person name="Chandramouliswaran I."/>
            <person name="Charlab R."/>
            <person name="Chaturvedi K."/>
            <person name="Deng Z."/>
            <person name="Di Francesco V."/>
            <person name="Dunn P."/>
            <person name="Eilbeck K."/>
            <person name="Evangelista C."/>
            <person name="Gabrielian A.E."/>
            <person name="Gan W."/>
            <person name="Ge W."/>
            <person name="Gong F."/>
            <person name="Gu Z."/>
            <person name="Guan P."/>
            <person name="Heiman T.J."/>
            <person name="Higgins M.E."/>
            <person name="Ji R.R."/>
            <person name="Ke Z."/>
            <person name="Ketchum K.A."/>
            <person name="Lai Z."/>
            <person name="Lei Y."/>
            <person name="Li Z."/>
            <person name="Li J."/>
            <person name="Liang Y."/>
            <person name="Lin X."/>
            <person name="Lu F."/>
            <person name="Merkulov G.V."/>
            <person name="Milshina N."/>
            <person name="Moore H.M."/>
            <person name="Naik A.K."/>
            <person name="Narayan V.A."/>
            <person name="Neelam B."/>
            <person name="Nusskern D."/>
            <person name="Rusch D.B."/>
            <person name="Salzberg S."/>
            <person name="Shao W."/>
            <person name="Shue B."/>
            <person name="Sun J."/>
            <person name="Wang Z."/>
            <person name="Wang A."/>
            <person name="Wang X."/>
            <person name="Wang J."/>
            <person name="Wei M."/>
            <person name="Wides R."/>
            <person name="Xiao C."/>
            <person name="Yan C."/>
            <person name="Yao A."/>
            <person name="Ye J."/>
            <person name="Zhan M."/>
            <person name="Zhang W."/>
            <person name="Zhang H."/>
            <person name="Zhao Q."/>
            <person name="Zheng L."/>
            <person name="Zhong F."/>
            <person name="Zhong W."/>
            <person name="Zhu S."/>
            <person name="Zhao S."/>
            <person name="Gilbert D."/>
            <person name="Baumhueter S."/>
            <person name="Spier G."/>
            <person name="Carter C."/>
            <person name="Cravchik A."/>
            <person name="Woodage T."/>
            <person name="Ali F."/>
            <person name="An H."/>
            <person name="Awe A."/>
            <person name="Baldwin D."/>
            <person name="Baden H."/>
            <person name="Barnstead M."/>
            <person name="Barrow I."/>
            <person name="Beeson K."/>
            <person name="Busam D."/>
            <person name="Carver A."/>
            <person name="Center A."/>
            <person name="Cheng M.L."/>
            <person name="Curry L."/>
            <person name="Danaher S."/>
            <person name="Davenport L."/>
            <person name="Desilets R."/>
            <person name="Dietz S."/>
            <person name="Dodson K."/>
            <person name="Doup L."/>
            <person name="Ferriera S."/>
            <person name="Garg N."/>
            <person name="Gluecksmann A."/>
            <person name="Hart B."/>
            <person name="Haynes J."/>
            <person name="Haynes C."/>
            <person name="Heiner C."/>
            <person name="Hladun S."/>
            <person name="Hostin D."/>
            <person name="Houck J."/>
            <person name="Howland T."/>
            <person name="Ibegwam C."/>
            <person name="Johnson J."/>
            <person name="Kalush F."/>
            <person name="Kline L."/>
            <person name="Koduru S."/>
            <person name="Love A."/>
            <person name="Mann F."/>
            <person name="May D."/>
            <person name="McCawley S."/>
            <person name="McIntosh T."/>
            <person name="McMullen I."/>
            <person name="Moy M."/>
            <person name="Moy L."/>
            <person name="Murphy B."/>
            <person name="Nelson K."/>
            <person name="Pfannkoch C."/>
            <person name="Pratts E."/>
            <person name="Puri V."/>
            <person name="Qureshi H."/>
            <person name="Reardon M."/>
            <person name="Rodriguez R."/>
            <person name="Rogers Y.H."/>
            <person name="Romblad D."/>
            <person name="Ruhfel B."/>
            <person name="Scott R."/>
            <person name="Sitter C."/>
            <person name="Smallwood M."/>
            <person name="Stewart E."/>
            <person name="Strong R."/>
            <person name="Suh E."/>
            <person name="Thomas R."/>
            <person name="Tint N.N."/>
            <person name="Tse S."/>
            <person name="Vech C."/>
            <person name="Wang G."/>
            <person name="Wetter J."/>
            <person name="Williams S."/>
            <person name="Williams M."/>
            <person name="Windsor S."/>
            <person name="Winn-Deen E."/>
            <person name="Wolfe K."/>
            <person name="Zaveri J."/>
            <person name="Zaveri K."/>
            <person name="Abril J.F."/>
            <person name="Guigo R."/>
            <person name="Campbell M.J."/>
            <person name="Sjolander K.V."/>
            <person name="Karlak B."/>
            <person name="Kejariwal A."/>
            <person name="Mi H."/>
            <person name="Lazareva B."/>
            <person name="Hatton T."/>
            <person name="Narechania A."/>
            <person name="Diemer K."/>
            <person name="Muruganujan A."/>
            <person name="Guo N."/>
            <person name="Sato S."/>
            <person name="Bafna V."/>
            <person name="Istrail S."/>
            <person name="Lippert R."/>
            <person name="Schwartz R."/>
            <person name="Walenz B."/>
            <person name="Yooseph S."/>
            <person name="Allen D."/>
            <person name="Basu A."/>
            <person name="Baxendale J."/>
            <person name="Blick L."/>
            <person name="Caminha M."/>
            <person name="Carnes-Stine J."/>
            <person name="Caulk P."/>
            <person name="Chiang Y.H."/>
            <person name="Coyne M."/>
            <person name="Dahlke C."/>
            <person name="Mays A."/>
            <person name="Dombroski M."/>
            <person name="Donnelly M."/>
            <person name="Ely D."/>
            <person name="Esparham S."/>
            <person name="Fosler C."/>
            <person name="Gire H."/>
            <person name="Glanowski S."/>
            <person name="Glasser K."/>
            <person name="Glodek A."/>
            <person name="Gorokhov M."/>
            <person name="Graham K."/>
            <person name="Gropman B."/>
            <person name="Harris M."/>
            <person name="Heil J."/>
            <person name="Henderson S."/>
            <person name="Hoover J."/>
            <person name="Jennings D."/>
            <person name="Jordan C."/>
            <person name="Jordan J."/>
            <person name="Kasha J."/>
            <person name="Kagan L."/>
            <person name="Kraft C."/>
            <person name="Levitsky A."/>
            <person name="Lewis M."/>
            <person name="Liu X."/>
            <person name="Lopez J."/>
            <person name="Ma D."/>
            <person name="Majoros W."/>
            <person name="McDaniel J."/>
            <person name="Murphy S."/>
            <person name="Newman M."/>
            <person name="Nguyen T."/>
            <person name="Nguyen N."/>
            <person name="Nodell M."/>
            <person name="Pan S."/>
            <person name="Peck J."/>
            <person name="Peterson M."/>
            <person name="Rowe W."/>
            <person name="Sanders R."/>
            <person name="Scott J."/>
            <person name="Simpson M."/>
            <person name="Smith T."/>
            <person name="Sprague A."/>
            <person name="Stockwell T."/>
            <person name="Turner R."/>
            <person name="Venter E."/>
            <person name="Wang M."/>
            <person name="Wen M."/>
            <person name="Wu D."/>
            <person name="Wu M."/>
            <person name="Xia A."/>
            <person name="Zandieh A."/>
            <person name="Zhu X."/>
        </authorList>
    </citation>
    <scope>NUCLEOTIDE SEQUENCE</scope>
</reference>
<evidence type="ECO:0000313" key="4">
    <source>
        <dbReference type="EMBL" id="EAW89284.1"/>
    </source>
</evidence>